<feature type="transmembrane region" description="Helical" evidence="6">
    <location>
        <begin position="482"/>
        <end position="506"/>
    </location>
</feature>
<dbReference type="InterPro" id="IPR001611">
    <property type="entry name" value="Leu-rich_rpt"/>
</dbReference>
<gene>
    <name evidence="8" type="ORF">PoB_000601100</name>
</gene>
<keyword evidence="4" id="KW-1015">Disulfide bond</keyword>
<keyword evidence="6" id="KW-0812">Transmembrane</keyword>
<evidence type="ECO:0000259" key="7">
    <source>
        <dbReference type="PROSITE" id="PS50835"/>
    </source>
</evidence>
<dbReference type="EMBL" id="BLXT01000663">
    <property type="protein sequence ID" value="GFN79505.1"/>
    <property type="molecule type" value="Genomic_DNA"/>
</dbReference>
<dbReference type="SMART" id="SM00082">
    <property type="entry name" value="LRRCT"/>
    <property type="match status" value="1"/>
</dbReference>
<sequence length="961" mass="106468">MGRSFDEYSWKWPYRKFLLTDFYGSSGGEIQGVKLLSTSSSRPRKMSPCWSRRGREILAFPLLLKILLVCLCLLPAPSIGQPAAQKCTYNTAHTEANCSGLELRHVPWGLHKNIMTLDLSGNIFPKMEGNRFLSYRYLKTLYLRNNSMKEMESASLKGPSYLKILDLTNNRLQEVPVTALSQVANTLERLVLAGNKIYQIPARAFSGMSKLQYLDLSGNSINKVNYGAFRGLESLQVLKLRHNALKTLPADAFDDFPANMVQVQLYENRWVCDCNLRWLRRWMNATDAAVWNSTGYHVRCDGPSIVRDASLDSRSLDELACKIEMKTSGATRELVEGADTSLLCKYSSVPQVDATWLRNSEIINAPVVQTSDTGSDSGPGPAAIAAVPTPASTRKRKKDKFRIRTWAKNGYHGELIQVSELLIHDFRYEDIAAYQCFVQNIRGDATTEYRLTLEGVAFDSVTMVQPSKQKEEPDSSVDIRKIVIAVAVVCGIVLIVAIGVLIFCSVNRIQRRKKEKREAIEETVKQHFIENSEIMTNGDASGVHDMSKSIEDGLDGKHPGANHDHRSFSNDSSATVVKRPFDLSGDKEEAEPAYIFQQPGSPFNNGNTYVSFGSELTDPGEFSMVPMGTLGRGGQQPNPGQNQRHLSSSRGYESSHAGSGTPLLDRGTPSVLDSDEPIEDYAQYPVYDSLTNTLQRPNGETSSVYGGSLHHPMHRHEGIYGGSLRQGEGIYGGSLHQYPLRPTNGEGIYGGSMRNGVSGSPATLGRAYAPHRTDPAKRMSSFHYPPATNSPMPRTPTNARPSSTLPAPVPRYPDYRNGYSSAGSHSPRLDHKPAHHHHYHHGVPESPNPHNRTMPNHPDYRDYREMRYPTTTPPPQRMNAGQKSMSVGNLGYYQPLPVAGAPRKPPRLFQSREYMELSPAERETQIITPTSPANGVGADYITSPEAQQYGQSYGITPGTPV</sequence>
<reference evidence="8 9" key="1">
    <citation type="journal article" date="2021" name="Elife">
        <title>Chloroplast acquisition without the gene transfer in kleptoplastic sea slugs, Plakobranchus ocellatus.</title>
        <authorList>
            <person name="Maeda T."/>
            <person name="Takahashi S."/>
            <person name="Yoshida T."/>
            <person name="Shimamura S."/>
            <person name="Takaki Y."/>
            <person name="Nagai Y."/>
            <person name="Toyoda A."/>
            <person name="Suzuki Y."/>
            <person name="Arimoto A."/>
            <person name="Ishii H."/>
            <person name="Satoh N."/>
            <person name="Nishiyama T."/>
            <person name="Hasebe M."/>
            <person name="Maruyama T."/>
            <person name="Minagawa J."/>
            <person name="Obokata J."/>
            <person name="Shigenobu S."/>
        </authorList>
    </citation>
    <scope>NUCLEOTIDE SEQUENCE [LARGE SCALE GENOMIC DNA]</scope>
</reference>
<dbReference type="PANTHER" id="PTHR24366:SF96">
    <property type="entry name" value="LEUCINE RICH REPEAT CONTAINING 53"/>
    <property type="match status" value="1"/>
</dbReference>
<dbReference type="PROSITE" id="PS50835">
    <property type="entry name" value="IG_LIKE"/>
    <property type="match status" value="1"/>
</dbReference>
<evidence type="ECO:0000256" key="5">
    <source>
        <dbReference type="SAM" id="MobiDB-lite"/>
    </source>
</evidence>
<keyword evidence="1" id="KW-0433">Leucine-rich repeat</keyword>
<accession>A0AAV3XX01</accession>
<dbReference type="SMART" id="SM00369">
    <property type="entry name" value="LRR_TYP"/>
    <property type="match status" value="4"/>
</dbReference>
<dbReference type="SMART" id="SM00409">
    <property type="entry name" value="IG"/>
    <property type="match status" value="1"/>
</dbReference>
<evidence type="ECO:0000256" key="3">
    <source>
        <dbReference type="ARBA" id="ARBA00022737"/>
    </source>
</evidence>
<proteinExistence type="predicted"/>
<evidence type="ECO:0000256" key="6">
    <source>
        <dbReference type="SAM" id="Phobius"/>
    </source>
</evidence>
<dbReference type="InterPro" id="IPR032675">
    <property type="entry name" value="LRR_dom_sf"/>
</dbReference>
<evidence type="ECO:0000313" key="9">
    <source>
        <dbReference type="Proteomes" id="UP000735302"/>
    </source>
</evidence>
<feature type="region of interest" description="Disordered" evidence="5">
    <location>
        <begin position="555"/>
        <end position="574"/>
    </location>
</feature>
<comment type="caution">
    <text evidence="8">The sequence shown here is derived from an EMBL/GenBank/DDBJ whole genome shotgun (WGS) entry which is preliminary data.</text>
</comment>
<keyword evidence="6" id="KW-0472">Membrane</keyword>
<dbReference type="AlphaFoldDB" id="A0AAV3XX01"/>
<dbReference type="InterPro" id="IPR000483">
    <property type="entry name" value="Cys-rich_flank_reg_C"/>
</dbReference>
<keyword evidence="2" id="KW-0732">Signal</keyword>
<dbReference type="Pfam" id="PF13855">
    <property type="entry name" value="LRR_8"/>
    <property type="match status" value="2"/>
</dbReference>
<dbReference type="InterPro" id="IPR013783">
    <property type="entry name" value="Ig-like_fold"/>
</dbReference>
<dbReference type="PANTHER" id="PTHR24366">
    <property type="entry name" value="IG(IMMUNOGLOBULIN) AND LRR(LEUCINE RICH REPEAT) DOMAINS"/>
    <property type="match status" value="1"/>
</dbReference>
<evidence type="ECO:0000256" key="1">
    <source>
        <dbReference type="ARBA" id="ARBA00022614"/>
    </source>
</evidence>
<evidence type="ECO:0000256" key="2">
    <source>
        <dbReference type="ARBA" id="ARBA00022729"/>
    </source>
</evidence>
<feature type="compositionally biased region" description="Polar residues" evidence="5">
    <location>
        <begin position="645"/>
        <end position="658"/>
    </location>
</feature>
<dbReference type="Gene3D" id="2.60.40.10">
    <property type="entry name" value="Immunoglobulins"/>
    <property type="match status" value="1"/>
</dbReference>
<feature type="compositionally biased region" description="Polar residues" evidence="5">
    <location>
        <begin position="787"/>
        <end position="805"/>
    </location>
</feature>
<keyword evidence="6" id="KW-1133">Transmembrane helix</keyword>
<dbReference type="Proteomes" id="UP000735302">
    <property type="component" value="Unassembled WGS sequence"/>
</dbReference>
<organism evidence="8 9">
    <name type="scientific">Plakobranchus ocellatus</name>
    <dbReference type="NCBI Taxonomy" id="259542"/>
    <lineage>
        <taxon>Eukaryota</taxon>
        <taxon>Metazoa</taxon>
        <taxon>Spiralia</taxon>
        <taxon>Lophotrochozoa</taxon>
        <taxon>Mollusca</taxon>
        <taxon>Gastropoda</taxon>
        <taxon>Heterobranchia</taxon>
        <taxon>Euthyneura</taxon>
        <taxon>Panpulmonata</taxon>
        <taxon>Sacoglossa</taxon>
        <taxon>Placobranchoidea</taxon>
        <taxon>Plakobranchidae</taxon>
        <taxon>Plakobranchus</taxon>
    </lineage>
</organism>
<feature type="compositionally biased region" description="Basic and acidic residues" evidence="5">
    <location>
        <begin position="555"/>
        <end position="568"/>
    </location>
</feature>
<name>A0AAV3XX01_9GAST</name>
<dbReference type="InterPro" id="IPR036179">
    <property type="entry name" value="Ig-like_dom_sf"/>
</dbReference>
<protein>
    <submittedName>
        <fullName evidence="8">Immunoglobulin superfamily containing leucine-rich repeat protein</fullName>
    </submittedName>
</protein>
<feature type="region of interest" description="Disordered" evidence="5">
    <location>
        <begin position="773"/>
        <end position="859"/>
    </location>
</feature>
<dbReference type="InterPro" id="IPR003599">
    <property type="entry name" value="Ig_sub"/>
</dbReference>
<feature type="compositionally biased region" description="Low complexity" evidence="5">
    <location>
        <begin position="635"/>
        <end position="644"/>
    </location>
</feature>
<evidence type="ECO:0000313" key="8">
    <source>
        <dbReference type="EMBL" id="GFN79505.1"/>
    </source>
</evidence>
<dbReference type="SUPFAM" id="SSF48726">
    <property type="entry name" value="Immunoglobulin"/>
    <property type="match status" value="1"/>
</dbReference>
<dbReference type="InterPro" id="IPR007110">
    <property type="entry name" value="Ig-like_dom"/>
</dbReference>
<feature type="region of interest" description="Disordered" evidence="5">
    <location>
        <begin position="624"/>
        <end position="675"/>
    </location>
</feature>
<feature type="domain" description="Ig-like" evidence="7">
    <location>
        <begin position="303"/>
        <end position="452"/>
    </location>
</feature>
<dbReference type="Gene3D" id="3.80.10.10">
    <property type="entry name" value="Ribonuclease Inhibitor"/>
    <property type="match status" value="2"/>
</dbReference>
<evidence type="ECO:0000256" key="4">
    <source>
        <dbReference type="ARBA" id="ARBA00023157"/>
    </source>
</evidence>
<keyword evidence="3" id="KW-0677">Repeat</keyword>
<dbReference type="InterPro" id="IPR003591">
    <property type="entry name" value="Leu-rich_rpt_typical-subtyp"/>
</dbReference>
<dbReference type="SUPFAM" id="SSF52058">
    <property type="entry name" value="L domain-like"/>
    <property type="match status" value="1"/>
</dbReference>
<keyword evidence="9" id="KW-1185">Reference proteome</keyword>